<keyword evidence="3" id="KW-0573">Peptidoglycan synthesis</keyword>
<dbReference type="CDD" id="cd06339">
    <property type="entry name" value="PBP1_YraM_LppC_lipoprotein-like"/>
    <property type="match status" value="1"/>
</dbReference>
<keyword evidence="2" id="KW-0133">Cell shape</keyword>
<keyword evidence="7" id="KW-0449">Lipoprotein</keyword>
<proteinExistence type="predicted"/>
<evidence type="ECO:0008006" key="10">
    <source>
        <dbReference type="Google" id="ProtNLM"/>
    </source>
</evidence>
<evidence type="ECO:0000313" key="8">
    <source>
        <dbReference type="EMBL" id="OGI69110.1"/>
    </source>
</evidence>
<dbReference type="Gene3D" id="1.25.40.10">
    <property type="entry name" value="Tetratricopeptide repeat domain"/>
    <property type="match status" value="1"/>
</dbReference>
<dbReference type="GO" id="GO:0008360">
    <property type="term" value="P:regulation of cell shape"/>
    <property type="evidence" value="ECO:0007669"/>
    <property type="project" value="UniProtKB-KW"/>
</dbReference>
<dbReference type="AlphaFoldDB" id="A0A1F6VHJ6"/>
<dbReference type="GO" id="GO:0031241">
    <property type="term" value="C:periplasmic side of cell outer membrane"/>
    <property type="evidence" value="ECO:0007669"/>
    <property type="project" value="TreeGrafter"/>
</dbReference>
<evidence type="ECO:0000256" key="2">
    <source>
        <dbReference type="ARBA" id="ARBA00022960"/>
    </source>
</evidence>
<evidence type="ECO:0000256" key="7">
    <source>
        <dbReference type="ARBA" id="ARBA00023288"/>
    </source>
</evidence>
<dbReference type="GO" id="GO:0009252">
    <property type="term" value="P:peptidoglycan biosynthetic process"/>
    <property type="evidence" value="ECO:0007669"/>
    <property type="project" value="UniProtKB-KW"/>
</dbReference>
<evidence type="ECO:0000256" key="5">
    <source>
        <dbReference type="ARBA" id="ARBA00023139"/>
    </source>
</evidence>
<dbReference type="InterPro" id="IPR028082">
    <property type="entry name" value="Peripla_BP_I"/>
</dbReference>
<dbReference type="Proteomes" id="UP000179076">
    <property type="component" value="Unassembled WGS sequence"/>
</dbReference>
<evidence type="ECO:0000313" key="9">
    <source>
        <dbReference type="Proteomes" id="UP000179076"/>
    </source>
</evidence>
<dbReference type="Gene3D" id="1.25.40.650">
    <property type="match status" value="1"/>
</dbReference>
<gene>
    <name evidence="8" type="ORF">A2W18_06085</name>
</gene>
<comment type="caution">
    <text evidence="8">The sequence shown here is derived from an EMBL/GenBank/DDBJ whole genome shotgun (WGS) entry which is preliminary data.</text>
</comment>
<dbReference type="Gene3D" id="3.40.50.2300">
    <property type="match status" value="1"/>
</dbReference>
<evidence type="ECO:0000256" key="4">
    <source>
        <dbReference type="ARBA" id="ARBA00023136"/>
    </source>
</evidence>
<evidence type="ECO:0000256" key="1">
    <source>
        <dbReference type="ARBA" id="ARBA00022729"/>
    </source>
</evidence>
<dbReference type="PANTHER" id="PTHR38038">
    <property type="entry name" value="PENICILLIN-BINDING PROTEIN ACTIVATOR LPOA"/>
    <property type="match status" value="1"/>
</dbReference>
<dbReference type="InterPro" id="IPR011990">
    <property type="entry name" value="TPR-like_helical_dom_sf"/>
</dbReference>
<evidence type="ECO:0000256" key="3">
    <source>
        <dbReference type="ARBA" id="ARBA00022984"/>
    </source>
</evidence>
<dbReference type="Pfam" id="PF04348">
    <property type="entry name" value="LppC"/>
    <property type="match status" value="1"/>
</dbReference>
<dbReference type="GO" id="GO:0030234">
    <property type="term" value="F:enzyme regulator activity"/>
    <property type="evidence" value="ECO:0007669"/>
    <property type="project" value="TreeGrafter"/>
</dbReference>
<name>A0A1F6VHJ6_9PROT</name>
<dbReference type="InterPro" id="IPR007443">
    <property type="entry name" value="LpoA"/>
</dbReference>
<keyword evidence="6" id="KW-0998">Cell outer membrane</keyword>
<keyword evidence="4" id="KW-0472">Membrane</keyword>
<feature type="non-terminal residue" evidence="8">
    <location>
        <position position="493"/>
    </location>
</feature>
<dbReference type="PANTHER" id="PTHR38038:SF1">
    <property type="entry name" value="PENICILLIN-BINDING PROTEIN ACTIVATOR LPOA"/>
    <property type="match status" value="1"/>
</dbReference>
<evidence type="ECO:0000256" key="6">
    <source>
        <dbReference type="ARBA" id="ARBA00023237"/>
    </source>
</evidence>
<organism evidence="8 9">
    <name type="scientific">Candidatus Muproteobacteria bacterium RBG_16_60_9</name>
    <dbReference type="NCBI Taxonomy" id="1817755"/>
    <lineage>
        <taxon>Bacteria</taxon>
        <taxon>Pseudomonadati</taxon>
        <taxon>Pseudomonadota</taxon>
        <taxon>Candidatus Muproteobacteria</taxon>
    </lineage>
</organism>
<sequence length="493" mass="53569">MRSLHSIRTIYLNTRFGVTALLVLLLIGCETLPRATTTADKAPSAPPAPETAARAEVTGEYVIAAREYERLAQTAEPPLKQQYLLSAAESLVKGGQSQSARSKLEAIQVDGLDPALVARKRVVQARLALAEGLPPTALIYLQEAARLPNLSPTLLAEIYEMRAQTEIGLDRPLEAVRHYVQRDKYVVGNAATENQRALWTTLISLPREQLRAALDTERESALGGWLELALAVQESAGNAVGVTHAIAQWRGRFPTHPAGPSLLESLTGGAPMLVGRIERIALLLPLTSDYGIAAKAVRDGFVAMHASTPQAERPRVTIYDLGPDPTLAPQVYDRAVAEGAQIVVGPLGREAADVVAHNANLSVPTLLLSHTDERPAAPARMFQFGLPPEQEARQAAERAYLDGCRQAGILYPSGAWGERLMSAFNAYWQRLGGLVLANQPYADSDTDYSAPIKKLLNIYESESRKAMVERRVGVKLTFEARPRQDIECIFLAA</sequence>
<accession>A0A1F6VHJ6</accession>
<dbReference type="PROSITE" id="PS51257">
    <property type="entry name" value="PROKAR_LIPOPROTEIN"/>
    <property type="match status" value="1"/>
</dbReference>
<keyword evidence="1" id="KW-0732">Signal</keyword>
<dbReference type="SUPFAM" id="SSF53822">
    <property type="entry name" value="Periplasmic binding protein-like I"/>
    <property type="match status" value="1"/>
</dbReference>
<dbReference type="EMBL" id="MFSP01000029">
    <property type="protein sequence ID" value="OGI69110.1"/>
    <property type="molecule type" value="Genomic_DNA"/>
</dbReference>
<reference evidence="8 9" key="1">
    <citation type="journal article" date="2016" name="Nat. Commun.">
        <title>Thousands of microbial genomes shed light on interconnected biogeochemical processes in an aquifer system.</title>
        <authorList>
            <person name="Anantharaman K."/>
            <person name="Brown C.T."/>
            <person name="Hug L.A."/>
            <person name="Sharon I."/>
            <person name="Castelle C.J."/>
            <person name="Probst A.J."/>
            <person name="Thomas B.C."/>
            <person name="Singh A."/>
            <person name="Wilkins M.J."/>
            <person name="Karaoz U."/>
            <person name="Brodie E.L."/>
            <person name="Williams K.H."/>
            <person name="Hubbard S.S."/>
            <person name="Banfield J.F."/>
        </authorList>
    </citation>
    <scope>NUCLEOTIDE SEQUENCE [LARGE SCALE GENOMIC DNA]</scope>
</reference>
<keyword evidence="5" id="KW-0564">Palmitate</keyword>
<protein>
    <recommendedName>
        <fullName evidence="10">Leucine-binding protein domain-containing protein</fullName>
    </recommendedName>
</protein>